<dbReference type="Proteomes" id="UP000823561">
    <property type="component" value="Chromosome 7"/>
</dbReference>
<evidence type="ECO:0000256" key="6">
    <source>
        <dbReference type="SAM" id="SignalP"/>
    </source>
</evidence>
<dbReference type="PANTHER" id="PTHR11860">
    <property type="entry name" value="POLYMERIC-IMMUNOGLOBULIN RECEPTOR"/>
    <property type="match status" value="1"/>
</dbReference>
<feature type="transmembrane region" description="Helical" evidence="5">
    <location>
        <begin position="183"/>
        <end position="206"/>
    </location>
</feature>
<dbReference type="Pfam" id="PF07686">
    <property type="entry name" value="V-set"/>
    <property type="match status" value="1"/>
</dbReference>
<keyword evidence="2 5" id="KW-0812">Transmembrane</keyword>
<keyword evidence="9" id="KW-1185">Reference proteome</keyword>
<dbReference type="SMART" id="SM00409">
    <property type="entry name" value="IG"/>
    <property type="match status" value="1"/>
</dbReference>
<feature type="compositionally biased region" description="Low complexity" evidence="4">
    <location>
        <begin position="122"/>
        <end position="131"/>
    </location>
</feature>
<dbReference type="SUPFAM" id="SSF48726">
    <property type="entry name" value="Immunoglobulin"/>
    <property type="match status" value="1"/>
</dbReference>
<comment type="subcellular location">
    <subcellularLocation>
        <location evidence="1">Membrane</location>
    </subcellularLocation>
</comment>
<dbReference type="InterPro" id="IPR013783">
    <property type="entry name" value="Ig-like_fold"/>
</dbReference>
<keyword evidence="3 5" id="KW-0472">Membrane</keyword>
<feature type="region of interest" description="Disordered" evidence="4">
    <location>
        <begin position="302"/>
        <end position="321"/>
    </location>
</feature>
<dbReference type="InterPro" id="IPR050671">
    <property type="entry name" value="CD300_family_receptors"/>
</dbReference>
<reference evidence="8" key="1">
    <citation type="submission" date="2020-10" db="EMBL/GenBank/DDBJ databases">
        <title>Chromosome-scale genome assembly of the Allis shad, Alosa alosa.</title>
        <authorList>
            <person name="Margot Z."/>
            <person name="Christophe K."/>
            <person name="Cabau C."/>
            <person name="Louis A."/>
            <person name="Berthelot C."/>
            <person name="Parey E."/>
            <person name="Roest Crollius H."/>
            <person name="Montfort J."/>
            <person name="Robinson-Rechavi M."/>
            <person name="Bucao C."/>
            <person name="Bouchez O."/>
            <person name="Gislard M."/>
            <person name="Lluch J."/>
            <person name="Milhes M."/>
            <person name="Lampietro C."/>
            <person name="Lopez Roques C."/>
            <person name="Donnadieu C."/>
            <person name="Braasch I."/>
            <person name="Desvignes T."/>
            <person name="Postlethwait J."/>
            <person name="Bobe J."/>
            <person name="Guiguen Y."/>
        </authorList>
    </citation>
    <scope>NUCLEOTIDE SEQUENCE</scope>
    <source>
        <strain evidence="8">M-15738</strain>
        <tissue evidence="8">Blood</tissue>
    </source>
</reference>
<evidence type="ECO:0000313" key="8">
    <source>
        <dbReference type="EMBL" id="KAG5278088.1"/>
    </source>
</evidence>
<keyword evidence="5" id="KW-1133">Transmembrane helix</keyword>
<comment type="caution">
    <text evidence="8">The sequence shown here is derived from an EMBL/GenBank/DDBJ whole genome shotgun (WGS) entry which is preliminary data.</text>
</comment>
<feature type="compositionally biased region" description="Polar residues" evidence="4">
    <location>
        <begin position="214"/>
        <end position="233"/>
    </location>
</feature>
<dbReference type="EMBL" id="JADWDJ010000007">
    <property type="protein sequence ID" value="KAG5278088.1"/>
    <property type="molecule type" value="Genomic_DNA"/>
</dbReference>
<evidence type="ECO:0000256" key="2">
    <source>
        <dbReference type="ARBA" id="ARBA00022692"/>
    </source>
</evidence>
<feature type="region of interest" description="Disordered" evidence="4">
    <location>
        <begin position="210"/>
        <end position="277"/>
    </location>
</feature>
<organism evidence="8 9">
    <name type="scientific">Alosa alosa</name>
    <name type="common">allis shad</name>
    <dbReference type="NCBI Taxonomy" id="278164"/>
    <lineage>
        <taxon>Eukaryota</taxon>
        <taxon>Metazoa</taxon>
        <taxon>Chordata</taxon>
        <taxon>Craniata</taxon>
        <taxon>Vertebrata</taxon>
        <taxon>Euteleostomi</taxon>
        <taxon>Actinopterygii</taxon>
        <taxon>Neopterygii</taxon>
        <taxon>Teleostei</taxon>
        <taxon>Clupei</taxon>
        <taxon>Clupeiformes</taxon>
        <taxon>Clupeoidei</taxon>
        <taxon>Clupeidae</taxon>
        <taxon>Alosa</taxon>
    </lineage>
</organism>
<accession>A0AAV6GSC0</accession>
<feature type="chain" id="PRO_5044023151" description="Immunoglobulin domain-containing protein" evidence="6">
    <location>
        <begin position="21"/>
        <end position="321"/>
    </location>
</feature>
<feature type="compositionally biased region" description="Polar residues" evidence="4">
    <location>
        <begin position="309"/>
        <end position="321"/>
    </location>
</feature>
<feature type="domain" description="Immunoglobulin" evidence="7">
    <location>
        <begin position="20"/>
        <end position="116"/>
    </location>
</feature>
<feature type="region of interest" description="Disordered" evidence="4">
    <location>
        <begin position="122"/>
        <end position="178"/>
    </location>
</feature>
<dbReference type="InterPro" id="IPR036179">
    <property type="entry name" value="Ig-like_dom_sf"/>
</dbReference>
<feature type="compositionally biased region" description="Polar residues" evidence="4">
    <location>
        <begin position="132"/>
        <end position="147"/>
    </location>
</feature>
<feature type="compositionally biased region" description="Acidic residues" evidence="4">
    <location>
        <begin position="156"/>
        <end position="167"/>
    </location>
</feature>
<gene>
    <name evidence="8" type="ORF">AALO_G00095050</name>
</gene>
<dbReference type="PANTHER" id="PTHR11860:SF118">
    <property type="entry name" value="CMRF35-LIKE MOLECULE 3-RELATED"/>
    <property type="match status" value="1"/>
</dbReference>
<dbReference type="AlphaFoldDB" id="A0AAV6GSC0"/>
<evidence type="ECO:0000256" key="4">
    <source>
        <dbReference type="SAM" id="MobiDB-lite"/>
    </source>
</evidence>
<feature type="signal peptide" evidence="6">
    <location>
        <begin position="1"/>
        <end position="20"/>
    </location>
</feature>
<evidence type="ECO:0000256" key="5">
    <source>
        <dbReference type="SAM" id="Phobius"/>
    </source>
</evidence>
<protein>
    <recommendedName>
        <fullName evidence="7">Immunoglobulin domain-containing protein</fullName>
    </recommendedName>
</protein>
<dbReference type="GO" id="GO:0005886">
    <property type="term" value="C:plasma membrane"/>
    <property type="evidence" value="ECO:0007669"/>
    <property type="project" value="TreeGrafter"/>
</dbReference>
<dbReference type="InterPro" id="IPR003599">
    <property type="entry name" value="Ig_sub"/>
</dbReference>
<keyword evidence="6" id="KW-0732">Signal</keyword>
<name>A0AAV6GSC0_9TELE</name>
<evidence type="ECO:0000256" key="1">
    <source>
        <dbReference type="ARBA" id="ARBA00004370"/>
    </source>
</evidence>
<evidence type="ECO:0000256" key="3">
    <source>
        <dbReference type="ARBA" id="ARBA00023136"/>
    </source>
</evidence>
<feature type="compositionally biased region" description="Polar residues" evidence="4">
    <location>
        <begin position="243"/>
        <end position="253"/>
    </location>
</feature>
<evidence type="ECO:0000313" key="9">
    <source>
        <dbReference type="Proteomes" id="UP000823561"/>
    </source>
</evidence>
<sequence>MSEYLIILSCLLSVLQDVESEIITVQEGQDANIKCSHTFARGNVKYFCRHPCTYEDVLITSESQHYYQSRFSLVDHGTGDFTVTISKVRSTDSGIYYCGVERFIKDTSTEVHLKVVRVPSSIPSYSSNRPSKTTAQTTWPGDTSVRQSSRDHEGEDREDDASEEDDSEQRATPEQAGREPSGLVYIGAGLAVVVFVLVLSLFMLYIQKTRSRKSSAPSAGHTPNTGSGNNHQVQCDYADVTISPGNPASSHTPPDTDPSAIYSNVPPPSNQNPHSVDYSTVRFDRSEESLQYATVRFTDLPAGGDRQRSNPGSVIYSTINL</sequence>
<dbReference type="GO" id="GO:0004888">
    <property type="term" value="F:transmembrane signaling receptor activity"/>
    <property type="evidence" value="ECO:0007669"/>
    <property type="project" value="TreeGrafter"/>
</dbReference>
<evidence type="ECO:0000259" key="7">
    <source>
        <dbReference type="SMART" id="SM00409"/>
    </source>
</evidence>
<proteinExistence type="predicted"/>
<dbReference type="Gene3D" id="2.60.40.10">
    <property type="entry name" value="Immunoglobulins"/>
    <property type="match status" value="1"/>
</dbReference>
<dbReference type="InterPro" id="IPR013106">
    <property type="entry name" value="Ig_V-set"/>
</dbReference>